<dbReference type="GO" id="GO:0008483">
    <property type="term" value="F:transaminase activity"/>
    <property type="evidence" value="ECO:0007669"/>
    <property type="project" value="UniProtKB-KW"/>
</dbReference>
<keyword evidence="5" id="KW-0808">Transferase</keyword>
<dbReference type="Gene3D" id="3.40.640.10">
    <property type="entry name" value="Type I PLP-dependent aspartate aminotransferase-like (Major domain)"/>
    <property type="match status" value="1"/>
</dbReference>
<dbReference type="PANTHER" id="PTHR30244:SF34">
    <property type="entry name" value="DTDP-4-AMINO-4,6-DIDEOXYGALACTOSE TRANSAMINASE"/>
    <property type="match status" value="1"/>
</dbReference>
<keyword evidence="5" id="KW-0032">Aminotransferase</keyword>
<dbReference type="InterPro" id="IPR015424">
    <property type="entry name" value="PyrdxlP-dep_Trfase"/>
</dbReference>
<dbReference type="Pfam" id="PF01041">
    <property type="entry name" value="DegT_DnrJ_EryC1"/>
    <property type="match status" value="1"/>
</dbReference>
<dbReference type="PIRSF" id="PIRSF000390">
    <property type="entry name" value="PLP_StrS"/>
    <property type="match status" value="1"/>
</dbReference>
<organism evidence="5">
    <name type="scientific">uncultured Sulfurovum sp</name>
    <dbReference type="NCBI Taxonomy" id="269237"/>
    <lineage>
        <taxon>Bacteria</taxon>
        <taxon>Pseudomonadati</taxon>
        <taxon>Campylobacterota</taxon>
        <taxon>Epsilonproteobacteria</taxon>
        <taxon>Campylobacterales</taxon>
        <taxon>Sulfurovaceae</taxon>
        <taxon>Sulfurovum</taxon>
        <taxon>environmental samples</taxon>
    </lineage>
</organism>
<gene>
    <name evidence="5" type="ORF">HELGO_WM13968</name>
</gene>
<dbReference type="InterPro" id="IPR015421">
    <property type="entry name" value="PyrdxlP-dep_Trfase_major"/>
</dbReference>
<dbReference type="CDD" id="cd00616">
    <property type="entry name" value="AHBA_syn"/>
    <property type="match status" value="1"/>
</dbReference>
<dbReference type="InterPro" id="IPR000653">
    <property type="entry name" value="DegT/StrS_aminotransferase"/>
</dbReference>
<dbReference type="InterPro" id="IPR015422">
    <property type="entry name" value="PyrdxlP-dep_Trfase_small"/>
</dbReference>
<name>A0A6S6T5G9_9BACT</name>
<dbReference type="SUPFAM" id="SSF53383">
    <property type="entry name" value="PLP-dependent transferases"/>
    <property type="match status" value="1"/>
</dbReference>
<dbReference type="Gene3D" id="3.90.1150.10">
    <property type="entry name" value="Aspartate Aminotransferase, domain 1"/>
    <property type="match status" value="1"/>
</dbReference>
<dbReference type="EMBL" id="CACVAU010000033">
    <property type="protein sequence ID" value="CAA6810176.1"/>
    <property type="molecule type" value="Genomic_DNA"/>
</dbReference>
<proteinExistence type="inferred from homology"/>
<dbReference type="AlphaFoldDB" id="A0A6S6T5G9"/>
<keyword evidence="3 4" id="KW-0663">Pyridoxal phosphate</keyword>
<dbReference type="GO" id="GO:0000271">
    <property type="term" value="P:polysaccharide biosynthetic process"/>
    <property type="evidence" value="ECO:0007669"/>
    <property type="project" value="TreeGrafter"/>
</dbReference>
<accession>A0A6S6T5G9</accession>
<dbReference type="PANTHER" id="PTHR30244">
    <property type="entry name" value="TRANSAMINASE"/>
    <property type="match status" value="1"/>
</dbReference>
<feature type="active site" description="Proton acceptor" evidence="2">
    <location>
        <position position="184"/>
    </location>
</feature>
<sequence length="377" mass="42146">MWKVELFAPNYDEKESKAVNEVLDSGWLTMGERTKEFEKNFSFMLGNETKCTALSSATAALHIALMSLGIGEGDEVIIPALTFVADINVVRIVGAVPVLADCTSYNDWNMSAQTIAQEITEKTKAVIIVHFAGYPCQMDEIVALCKEKGIALIEDVAHAPGASYKGQKCGTFGDYGCFSFFTNKNLSVGEGGMLSSKSLELDQQGKYFRSHGMTSLTLDRHKGRAITYDIAQSGLNYRIDEIRSSLGLVQLSKLEEANKNRKKLVEHYIQNLKEIEEITIPFLELENIESAYHIFPILLDKNINRVAFIQALKKEGIQSSIHYPTFKNFTAFKNLNLNMAPIAEDISSRELTLPLYPTMSFKQVELVCNTIKKIINR</sequence>
<protein>
    <submittedName>
        <fullName evidence="5">Bacillosamine/Legionaminic acid biosynthesis aminotransferase PglE 4-keto-6-deoxy-N-Acetyl-D-hexosaminyl-(Lipid carrier) aminotransferase</fullName>
    </submittedName>
</protein>
<evidence type="ECO:0000256" key="1">
    <source>
        <dbReference type="ARBA" id="ARBA00037999"/>
    </source>
</evidence>
<feature type="modified residue" description="N6-(pyridoxal phosphate)lysine" evidence="3">
    <location>
        <position position="184"/>
    </location>
</feature>
<evidence type="ECO:0000256" key="2">
    <source>
        <dbReference type="PIRSR" id="PIRSR000390-1"/>
    </source>
</evidence>
<comment type="similarity">
    <text evidence="1 4">Belongs to the DegT/DnrJ/EryC1 family.</text>
</comment>
<evidence type="ECO:0000313" key="5">
    <source>
        <dbReference type="EMBL" id="CAA6810176.1"/>
    </source>
</evidence>
<evidence type="ECO:0000256" key="3">
    <source>
        <dbReference type="PIRSR" id="PIRSR000390-2"/>
    </source>
</evidence>
<evidence type="ECO:0000256" key="4">
    <source>
        <dbReference type="RuleBase" id="RU004508"/>
    </source>
</evidence>
<reference evidence="5" key="1">
    <citation type="submission" date="2020-01" db="EMBL/GenBank/DDBJ databases">
        <authorList>
            <person name="Meier V. D."/>
            <person name="Meier V D."/>
        </authorList>
    </citation>
    <scope>NUCLEOTIDE SEQUENCE</scope>
    <source>
        <strain evidence="5">HLG_WM_MAG_05</strain>
    </source>
</reference>
<dbReference type="GO" id="GO:0030170">
    <property type="term" value="F:pyridoxal phosphate binding"/>
    <property type="evidence" value="ECO:0007669"/>
    <property type="project" value="TreeGrafter"/>
</dbReference>